<accession>G7JT10</accession>
<dbReference type="Proteomes" id="UP000002051">
    <property type="component" value="Chromosome 4"/>
</dbReference>
<dbReference type="HOGENOM" id="CLU_2501332_0_0_1"/>
<dbReference type="EnsemblPlants" id="AES91332">
    <property type="protein sequence ID" value="AES91332"/>
    <property type="gene ID" value="MTR_4g112360"/>
</dbReference>
<keyword evidence="3" id="KW-1185">Reference proteome</keyword>
<protein>
    <submittedName>
        <fullName evidence="1 2">Uncharacterized protein</fullName>
    </submittedName>
</protein>
<sequence length="86" mass="10064">MEEDLVGSYKKLKTLNTKNPKGRIRENKESRDQVNKMRLQPLHCPTAIYEADVPAKFVKHDKFKELRNKMGVASLEHLSIYIFFSL</sequence>
<reference evidence="1 3" key="2">
    <citation type="journal article" date="2014" name="BMC Genomics">
        <title>An improved genome release (version Mt4.0) for the model legume Medicago truncatula.</title>
        <authorList>
            <person name="Tang H."/>
            <person name="Krishnakumar V."/>
            <person name="Bidwell S."/>
            <person name="Rosen B."/>
            <person name="Chan A."/>
            <person name="Zhou S."/>
            <person name="Gentzbittel L."/>
            <person name="Childs K.L."/>
            <person name="Yandell M."/>
            <person name="Gundlach H."/>
            <person name="Mayer K.F."/>
            <person name="Schwartz D.C."/>
            <person name="Town C.D."/>
        </authorList>
    </citation>
    <scope>GENOME REANNOTATION</scope>
    <source>
        <strain evidence="2 3">cv. Jemalong A17</strain>
    </source>
</reference>
<gene>
    <name evidence="1" type="ordered locus">MTR_4g112360</name>
</gene>
<evidence type="ECO:0000313" key="2">
    <source>
        <dbReference type="EnsemblPlants" id="AES91332"/>
    </source>
</evidence>
<evidence type="ECO:0000313" key="1">
    <source>
        <dbReference type="EMBL" id="AES91332.1"/>
    </source>
</evidence>
<reference evidence="1 3" key="1">
    <citation type="journal article" date="2011" name="Nature">
        <title>The Medicago genome provides insight into the evolution of rhizobial symbioses.</title>
        <authorList>
            <person name="Young N.D."/>
            <person name="Debelle F."/>
            <person name="Oldroyd G.E."/>
            <person name="Geurts R."/>
            <person name="Cannon S.B."/>
            <person name="Udvardi M.K."/>
            <person name="Benedito V.A."/>
            <person name="Mayer K.F."/>
            <person name="Gouzy J."/>
            <person name="Schoof H."/>
            <person name="Van de Peer Y."/>
            <person name="Proost S."/>
            <person name="Cook D.R."/>
            <person name="Meyers B.C."/>
            <person name="Spannagl M."/>
            <person name="Cheung F."/>
            <person name="De Mita S."/>
            <person name="Krishnakumar V."/>
            <person name="Gundlach H."/>
            <person name="Zhou S."/>
            <person name="Mudge J."/>
            <person name="Bharti A.K."/>
            <person name="Murray J.D."/>
            <person name="Naoumkina M.A."/>
            <person name="Rosen B."/>
            <person name="Silverstein K.A."/>
            <person name="Tang H."/>
            <person name="Rombauts S."/>
            <person name="Zhao P.X."/>
            <person name="Zhou P."/>
            <person name="Barbe V."/>
            <person name="Bardou P."/>
            <person name="Bechner M."/>
            <person name="Bellec A."/>
            <person name="Berger A."/>
            <person name="Berges H."/>
            <person name="Bidwell S."/>
            <person name="Bisseling T."/>
            <person name="Choisne N."/>
            <person name="Couloux A."/>
            <person name="Denny R."/>
            <person name="Deshpande S."/>
            <person name="Dai X."/>
            <person name="Doyle J.J."/>
            <person name="Dudez A.M."/>
            <person name="Farmer A.D."/>
            <person name="Fouteau S."/>
            <person name="Franken C."/>
            <person name="Gibelin C."/>
            <person name="Gish J."/>
            <person name="Goldstein S."/>
            <person name="Gonzalez A.J."/>
            <person name="Green P.J."/>
            <person name="Hallab A."/>
            <person name="Hartog M."/>
            <person name="Hua A."/>
            <person name="Humphray S.J."/>
            <person name="Jeong D.H."/>
            <person name="Jing Y."/>
            <person name="Jocker A."/>
            <person name="Kenton S.M."/>
            <person name="Kim D.J."/>
            <person name="Klee K."/>
            <person name="Lai H."/>
            <person name="Lang C."/>
            <person name="Lin S."/>
            <person name="Macmil S.L."/>
            <person name="Magdelenat G."/>
            <person name="Matthews L."/>
            <person name="McCorrison J."/>
            <person name="Monaghan E.L."/>
            <person name="Mun J.H."/>
            <person name="Najar F.Z."/>
            <person name="Nicholson C."/>
            <person name="Noirot C."/>
            <person name="O'Bleness M."/>
            <person name="Paule C.R."/>
            <person name="Poulain J."/>
            <person name="Prion F."/>
            <person name="Qin B."/>
            <person name="Qu C."/>
            <person name="Retzel E.F."/>
            <person name="Riddle C."/>
            <person name="Sallet E."/>
            <person name="Samain S."/>
            <person name="Samson N."/>
            <person name="Sanders I."/>
            <person name="Saurat O."/>
            <person name="Scarpelli C."/>
            <person name="Schiex T."/>
            <person name="Segurens B."/>
            <person name="Severin A.J."/>
            <person name="Sherrier D.J."/>
            <person name="Shi R."/>
            <person name="Sims S."/>
            <person name="Singer S.R."/>
            <person name="Sinharoy S."/>
            <person name="Sterck L."/>
            <person name="Viollet A."/>
            <person name="Wang B.B."/>
            <person name="Wang K."/>
            <person name="Wang M."/>
            <person name="Wang X."/>
            <person name="Warfsmann J."/>
            <person name="Weissenbach J."/>
            <person name="White D.D."/>
            <person name="White J.D."/>
            <person name="Wiley G.B."/>
            <person name="Wincker P."/>
            <person name="Xing Y."/>
            <person name="Yang L."/>
            <person name="Yao Z."/>
            <person name="Ying F."/>
            <person name="Zhai J."/>
            <person name="Zhou L."/>
            <person name="Zuber A."/>
            <person name="Denarie J."/>
            <person name="Dixon R.A."/>
            <person name="May G.D."/>
            <person name="Schwartz D.C."/>
            <person name="Rogers J."/>
            <person name="Quetier F."/>
            <person name="Town C.D."/>
            <person name="Roe B.A."/>
        </authorList>
    </citation>
    <scope>NUCLEOTIDE SEQUENCE [LARGE SCALE GENOMIC DNA]</scope>
    <source>
        <strain evidence="1">A17</strain>
        <strain evidence="2 3">cv. Jemalong A17</strain>
    </source>
</reference>
<dbReference type="EMBL" id="CM001220">
    <property type="protein sequence ID" value="AES91332.1"/>
    <property type="molecule type" value="Genomic_DNA"/>
</dbReference>
<organism evidence="1 3">
    <name type="scientific">Medicago truncatula</name>
    <name type="common">Barrel medic</name>
    <name type="synonym">Medicago tribuloides</name>
    <dbReference type="NCBI Taxonomy" id="3880"/>
    <lineage>
        <taxon>Eukaryota</taxon>
        <taxon>Viridiplantae</taxon>
        <taxon>Streptophyta</taxon>
        <taxon>Embryophyta</taxon>
        <taxon>Tracheophyta</taxon>
        <taxon>Spermatophyta</taxon>
        <taxon>Magnoliopsida</taxon>
        <taxon>eudicotyledons</taxon>
        <taxon>Gunneridae</taxon>
        <taxon>Pentapetalae</taxon>
        <taxon>rosids</taxon>
        <taxon>fabids</taxon>
        <taxon>Fabales</taxon>
        <taxon>Fabaceae</taxon>
        <taxon>Papilionoideae</taxon>
        <taxon>50 kb inversion clade</taxon>
        <taxon>NPAAA clade</taxon>
        <taxon>Hologalegina</taxon>
        <taxon>IRL clade</taxon>
        <taxon>Trifolieae</taxon>
        <taxon>Medicago</taxon>
    </lineage>
</organism>
<reference evidence="2" key="3">
    <citation type="submission" date="2015-04" db="UniProtKB">
        <authorList>
            <consortium name="EnsemblPlants"/>
        </authorList>
    </citation>
    <scope>IDENTIFICATION</scope>
    <source>
        <strain evidence="2">cv. Jemalong A17</strain>
    </source>
</reference>
<proteinExistence type="predicted"/>
<evidence type="ECO:0000313" key="3">
    <source>
        <dbReference type="Proteomes" id="UP000002051"/>
    </source>
</evidence>
<dbReference type="PaxDb" id="3880-AES91332"/>
<dbReference type="AlphaFoldDB" id="G7JT10"/>
<name>G7JT10_MEDTR</name>